<evidence type="ECO:0000313" key="7">
    <source>
        <dbReference type="EMBL" id="AYO30902.1"/>
    </source>
</evidence>
<dbReference type="Pfam" id="PF12679">
    <property type="entry name" value="ABC2_membrane_2"/>
    <property type="match status" value="1"/>
</dbReference>
<comment type="subcellular location">
    <subcellularLocation>
        <location evidence="1">Cell membrane</location>
        <topology evidence="1">Multi-pass membrane protein</topology>
    </subcellularLocation>
</comment>
<protein>
    <submittedName>
        <fullName evidence="7">ABC transporter</fullName>
    </submittedName>
</protein>
<sequence>MTAVYSVFKKELKGYIQSPLAYAVIAVIMALAGYFFSVALFTSRIAEMTSLFMNLAVILIFAAPVLTMRLVAGEEQDGTMEFLLTYPVTIPQVVLGKYLASLALFLAIIILTLIFPGILLFISSPDIGVILTSYLGFLLLAATYLAIGIMCSSFTSSQIIASVSGFGILLLLWIVGWLSGNISGPLGQFTKALSISEHYGDFLRGVIDTTHIVYFLSIIIVSLLISMLGVAKRAWS</sequence>
<dbReference type="AlphaFoldDB" id="A0A3G2R638"/>
<evidence type="ECO:0000256" key="6">
    <source>
        <dbReference type="SAM" id="Phobius"/>
    </source>
</evidence>
<evidence type="ECO:0000256" key="4">
    <source>
        <dbReference type="ARBA" id="ARBA00022989"/>
    </source>
</evidence>
<gene>
    <name evidence="7" type="ORF">D2962_09995</name>
</gene>
<feature type="transmembrane region" description="Helical" evidence="6">
    <location>
        <begin position="20"/>
        <end position="40"/>
    </location>
</feature>
<feature type="transmembrane region" description="Helical" evidence="6">
    <location>
        <begin position="52"/>
        <end position="72"/>
    </location>
</feature>
<evidence type="ECO:0000256" key="5">
    <source>
        <dbReference type="ARBA" id="ARBA00023136"/>
    </source>
</evidence>
<proteinExistence type="predicted"/>
<dbReference type="GO" id="GO:0005886">
    <property type="term" value="C:plasma membrane"/>
    <property type="evidence" value="ECO:0007669"/>
    <property type="project" value="UniProtKB-SubCell"/>
</dbReference>
<dbReference type="PANTHER" id="PTHR30294">
    <property type="entry name" value="MEMBRANE COMPONENT OF ABC TRANSPORTER YHHJ-RELATED"/>
    <property type="match status" value="1"/>
</dbReference>
<evidence type="ECO:0000256" key="3">
    <source>
        <dbReference type="ARBA" id="ARBA00022692"/>
    </source>
</evidence>
<keyword evidence="3 6" id="KW-0812">Transmembrane</keyword>
<feature type="transmembrane region" description="Helical" evidence="6">
    <location>
        <begin position="159"/>
        <end position="179"/>
    </location>
</feature>
<name>A0A3G2R638_9FIRM</name>
<organism evidence="7 8">
    <name type="scientific">Biomaibacter acetigenes</name>
    <dbReference type="NCBI Taxonomy" id="2316383"/>
    <lineage>
        <taxon>Bacteria</taxon>
        <taxon>Bacillati</taxon>
        <taxon>Bacillota</taxon>
        <taxon>Clostridia</taxon>
        <taxon>Thermosediminibacterales</taxon>
        <taxon>Tepidanaerobacteraceae</taxon>
        <taxon>Biomaibacter</taxon>
    </lineage>
</organism>
<dbReference type="InterPro" id="IPR051449">
    <property type="entry name" value="ABC-2_transporter_component"/>
</dbReference>
<keyword evidence="8" id="KW-1185">Reference proteome</keyword>
<dbReference type="Proteomes" id="UP000280960">
    <property type="component" value="Chromosome"/>
</dbReference>
<dbReference type="EMBL" id="CP033169">
    <property type="protein sequence ID" value="AYO30902.1"/>
    <property type="molecule type" value="Genomic_DNA"/>
</dbReference>
<dbReference type="PANTHER" id="PTHR30294:SF29">
    <property type="entry name" value="MULTIDRUG ABC TRANSPORTER PERMEASE YBHS-RELATED"/>
    <property type="match status" value="1"/>
</dbReference>
<evidence type="ECO:0000256" key="1">
    <source>
        <dbReference type="ARBA" id="ARBA00004651"/>
    </source>
</evidence>
<keyword evidence="5 6" id="KW-0472">Membrane</keyword>
<accession>A0A3G2R638</accession>
<reference evidence="7 8" key="1">
    <citation type="submission" date="2018-10" db="EMBL/GenBank/DDBJ databases">
        <authorList>
            <person name="Zhang X."/>
        </authorList>
    </citation>
    <scope>NUCLEOTIDE SEQUENCE [LARGE SCALE GENOMIC DNA]</scope>
    <source>
        <strain evidence="7 8">SK-G1</strain>
    </source>
</reference>
<evidence type="ECO:0000313" key="8">
    <source>
        <dbReference type="Proteomes" id="UP000280960"/>
    </source>
</evidence>
<dbReference type="GO" id="GO:0140359">
    <property type="term" value="F:ABC-type transporter activity"/>
    <property type="evidence" value="ECO:0007669"/>
    <property type="project" value="InterPro"/>
</dbReference>
<evidence type="ECO:0000256" key="2">
    <source>
        <dbReference type="ARBA" id="ARBA00022475"/>
    </source>
</evidence>
<feature type="transmembrane region" description="Helical" evidence="6">
    <location>
        <begin position="102"/>
        <end position="122"/>
    </location>
</feature>
<feature type="transmembrane region" description="Helical" evidence="6">
    <location>
        <begin position="128"/>
        <end position="147"/>
    </location>
</feature>
<dbReference type="KEGG" id="bacg:D2962_09995"/>
<keyword evidence="2" id="KW-1003">Cell membrane</keyword>
<feature type="transmembrane region" description="Helical" evidence="6">
    <location>
        <begin position="212"/>
        <end position="231"/>
    </location>
</feature>
<dbReference type="RefSeq" id="WP_120767411.1">
    <property type="nucleotide sequence ID" value="NZ_CP033169.1"/>
</dbReference>
<keyword evidence="4 6" id="KW-1133">Transmembrane helix</keyword>